<dbReference type="EMBL" id="LXEW01000026">
    <property type="protein sequence ID" value="OAT52003.1"/>
    <property type="molecule type" value="Genomic_DNA"/>
</dbReference>
<evidence type="ECO:0000313" key="1">
    <source>
        <dbReference type="EMBL" id="OAT52003.1"/>
    </source>
</evidence>
<organism evidence="1 2">
    <name type="scientific">Providencia heimbachae ATCC 35613</name>
    <dbReference type="NCBI Taxonomy" id="1354272"/>
    <lineage>
        <taxon>Bacteria</taxon>
        <taxon>Pseudomonadati</taxon>
        <taxon>Pseudomonadota</taxon>
        <taxon>Gammaproteobacteria</taxon>
        <taxon>Enterobacterales</taxon>
        <taxon>Morganellaceae</taxon>
        <taxon>Providencia</taxon>
    </lineage>
</organism>
<dbReference type="PATRIC" id="fig|1354272.4.peg.1801"/>
<evidence type="ECO:0008006" key="3">
    <source>
        <dbReference type="Google" id="ProtNLM"/>
    </source>
</evidence>
<sequence length="121" mass="14039">MIIMKHLFSFLFILLLSGCTSVWVPVSGGSQYTQSEARATCKPEAMHLYPVKNEVAQRSVMSSVEKKCKKDDDCGKETTYKEQTPVTESYVLDVNENTRNNYYLECMETKGWLKKDKYMWE</sequence>
<dbReference type="AlphaFoldDB" id="A0A1B7JVQ9"/>
<proteinExistence type="predicted"/>
<evidence type="ECO:0000313" key="2">
    <source>
        <dbReference type="Proteomes" id="UP000078224"/>
    </source>
</evidence>
<gene>
    <name evidence="1" type="ORF">M998_1769</name>
</gene>
<dbReference type="PROSITE" id="PS51257">
    <property type="entry name" value="PROKAR_LIPOPROTEIN"/>
    <property type="match status" value="1"/>
</dbReference>
<comment type="caution">
    <text evidence="1">The sequence shown here is derived from an EMBL/GenBank/DDBJ whole genome shotgun (WGS) entry which is preliminary data.</text>
</comment>
<keyword evidence="2" id="KW-1185">Reference proteome</keyword>
<accession>A0A1B7JVQ9</accession>
<name>A0A1B7JVQ9_9GAMM</name>
<reference evidence="1 2" key="1">
    <citation type="submission" date="2016-04" db="EMBL/GenBank/DDBJ databases">
        <title>ATOL: Assembling a taxonomically balanced genome-scale reconstruction of the evolutionary history of the Enterobacteriaceae.</title>
        <authorList>
            <person name="Plunkett G.III."/>
            <person name="Neeno-Eckwall E.C."/>
            <person name="Glasner J.D."/>
            <person name="Perna N.T."/>
        </authorList>
    </citation>
    <scope>NUCLEOTIDE SEQUENCE [LARGE SCALE GENOMIC DNA]</scope>
    <source>
        <strain evidence="1 2">ATCC 35613</strain>
    </source>
</reference>
<protein>
    <recommendedName>
        <fullName evidence="3">Lipoprotein</fullName>
    </recommendedName>
</protein>
<dbReference type="Proteomes" id="UP000078224">
    <property type="component" value="Unassembled WGS sequence"/>
</dbReference>